<dbReference type="Proteomes" id="UP001195903">
    <property type="component" value="Unassembled WGS sequence"/>
</dbReference>
<protein>
    <submittedName>
        <fullName evidence="2">UPF0149 family protein</fullName>
    </submittedName>
</protein>
<dbReference type="InterPro" id="IPR011978">
    <property type="entry name" value="YgfB-like"/>
</dbReference>
<evidence type="ECO:0000313" key="2">
    <source>
        <dbReference type="EMBL" id="MBT1443543.1"/>
    </source>
</evidence>
<proteinExistence type="inferred from homology"/>
<dbReference type="PANTHER" id="PTHR37528:SF1">
    <property type="entry name" value="UPF0149 PROTEIN YGFB"/>
    <property type="match status" value="1"/>
</dbReference>
<dbReference type="Pfam" id="PF03695">
    <property type="entry name" value="UPF0149"/>
    <property type="match status" value="1"/>
</dbReference>
<evidence type="ECO:0000256" key="1">
    <source>
        <dbReference type="ARBA" id="ARBA00038308"/>
    </source>
</evidence>
<dbReference type="SUPFAM" id="SSF101327">
    <property type="entry name" value="YgfB-like"/>
    <property type="match status" value="1"/>
</dbReference>
<comment type="similarity">
    <text evidence="1">Belongs to the UPF0149 family.</text>
</comment>
<evidence type="ECO:0000313" key="3">
    <source>
        <dbReference type="Proteomes" id="UP001195903"/>
    </source>
</evidence>
<gene>
    <name evidence="2" type="ORF">KJI95_03270</name>
</gene>
<dbReference type="Gene3D" id="1.20.120.740">
    <property type="entry name" value="YgfB uncharacterised protein family UPF0149, PF03695"/>
    <property type="match status" value="1"/>
</dbReference>
<reference evidence="2 3" key="1">
    <citation type="submission" date="2021-05" db="EMBL/GenBank/DDBJ databases">
        <title>Shewanella sp. JM162201.</title>
        <authorList>
            <person name="Xu S."/>
            <person name="Li A."/>
        </authorList>
    </citation>
    <scope>NUCLEOTIDE SEQUENCE [LARGE SCALE GENOMIC DNA]</scope>
    <source>
        <strain evidence="2 3">JM162201</strain>
    </source>
</reference>
<accession>A0ABS5V0U8</accession>
<dbReference type="EMBL" id="JAHEPS010000001">
    <property type="protein sequence ID" value="MBT1443543.1"/>
    <property type="molecule type" value="Genomic_DNA"/>
</dbReference>
<dbReference type="PANTHER" id="PTHR37528">
    <property type="entry name" value="UPF0149 PROTEIN YGFB"/>
    <property type="match status" value="1"/>
</dbReference>
<keyword evidence="3" id="KW-1185">Reference proteome</keyword>
<organism evidence="2 3">
    <name type="scientific">Shewanella jiangmenensis</name>
    <dbReference type="NCBI Taxonomy" id="2837387"/>
    <lineage>
        <taxon>Bacteria</taxon>
        <taxon>Pseudomonadati</taxon>
        <taxon>Pseudomonadota</taxon>
        <taxon>Gammaproteobacteria</taxon>
        <taxon>Alteromonadales</taxon>
        <taxon>Shewanellaceae</taxon>
        <taxon>Shewanella</taxon>
    </lineage>
</organism>
<name>A0ABS5V0U8_9GAMM</name>
<sequence>MATPPSLKIEKLLDALEAAEIGQHPVEVHGAMVGLIAGGVEQGRGAWMAPLLELMNDGMALPSSLQPLVEELFADTQARLAEQDFGFMPLLPEEEEPLSDRVEALSLWVQSFLTGLAIIQPGLNRASADVQELINDLGAIAQVEIDVAEDEESEVAYAELLEFVRMAAVHCYQEFGPQDGAVPAEAATNLH</sequence>
<dbReference type="RefSeq" id="WP_214505720.1">
    <property type="nucleotide sequence ID" value="NZ_JAHEPS010000001.1"/>
</dbReference>
<dbReference type="InterPro" id="IPR036255">
    <property type="entry name" value="YgfB-like_sf"/>
</dbReference>
<comment type="caution">
    <text evidence="2">The sequence shown here is derived from an EMBL/GenBank/DDBJ whole genome shotgun (WGS) entry which is preliminary data.</text>
</comment>